<keyword evidence="2" id="KW-1185">Reference proteome</keyword>
<dbReference type="SUPFAM" id="SSF49265">
    <property type="entry name" value="Fibronectin type III"/>
    <property type="match status" value="1"/>
</dbReference>
<dbReference type="Proteomes" id="UP000515129">
    <property type="component" value="Chromosome 43"/>
</dbReference>
<dbReference type="InterPro" id="IPR036116">
    <property type="entry name" value="FN3_sf"/>
</dbReference>
<feature type="region of interest" description="Disordered" evidence="1">
    <location>
        <begin position="16"/>
        <end position="52"/>
    </location>
</feature>
<dbReference type="RefSeq" id="XP_026086036.1">
    <property type="nucleotide sequence ID" value="XM_026230251.1"/>
</dbReference>
<dbReference type="OrthoDB" id="6232067at2759"/>
<organism evidence="2 3">
    <name type="scientific">Carassius auratus</name>
    <name type="common">Goldfish</name>
    <dbReference type="NCBI Taxonomy" id="7957"/>
    <lineage>
        <taxon>Eukaryota</taxon>
        <taxon>Metazoa</taxon>
        <taxon>Chordata</taxon>
        <taxon>Craniata</taxon>
        <taxon>Vertebrata</taxon>
        <taxon>Euteleostomi</taxon>
        <taxon>Actinopterygii</taxon>
        <taxon>Neopterygii</taxon>
        <taxon>Teleostei</taxon>
        <taxon>Ostariophysi</taxon>
        <taxon>Cypriniformes</taxon>
        <taxon>Cyprinidae</taxon>
        <taxon>Cyprininae</taxon>
        <taxon>Carassius</taxon>
    </lineage>
</organism>
<protein>
    <submittedName>
        <fullName evidence="3">Fibronectin type III and SPRY domain-containing protein 2-like</fullName>
    </submittedName>
</protein>
<gene>
    <name evidence="3" type="primary">LOC113061204</name>
</gene>
<dbReference type="AlphaFoldDB" id="A0A6P6LRA3"/>
<feature type="compositionally biased region" description="Acidic residues" evidence="1">
    <location>
        <begin position="16"/>
        <end position="32"/>
    </location>
</feature>
<feature type="compositionally biased region" description="Polar residues" evidence="1">
    <location>
        <begin position="34"/>
        <end position="48"/>
    </location>
</feature>
<dbReference type="PANTHER" id="PTHR24099">
    <property type="entry name" value="E3 UBIQUITIN-PROTEIN LIGASE TRIM36-RELATED"/>
    <property type="match status" value="1"/>
</dbReference>
<dbReference type="InterPro" id="IPR050617">
    <property type="entry name" value="E3_ligase_FN3/SPRY"/>
</dbReference>
<name>A0A6P6LRA3_CARAU</name>
<dbReference type="GeneID" id="113061204"/>
<accession>A0A6P6LRA3</accession>
<evidence type="ECO:0000256" key="1">
    <source>
        <dbReference type="SAM" id="MobiDB-lite"/>
    </source>
</evidence>
<proteinExistence type="predicted"/>
<reference evidence="3" key="1">
    <citation type="submission" date="2025-08" db="UniProtKB">
        <authorList>
            <consortium name="RefSeq"/>
        </authorList>
    </citation>
    <scope>IDENTIFICATION</scope>
    <source>
        <strain evidence="3">Wakin</strain>
        <tissue evidence="3">Muscle</tissue>
    </source>
</reference>
<dbReference type="PANTHER" id="PTHR24099:SF6">
    <property type="entry name" value="FIBRONECTIN TYPE III AND SPRY DOMAIN-CONTAINING PROTEIN 2"/>
    <property type="match status" value="1"/>
</dbReference>
<evidence type="ECO:0000313" key="2">
    <source>
        <dbReference type="Proteomes" id="UP000515129"/>
    </source>
</evidence>
<sequence>MDVFEVRGRLDVIAEELASEEEEEEATDEDVFEQGSSDVSTHTQQMKEQLNKRRSKLSQKIVEMENFASNLEEIFITVEENFGRQEQNLEQHYNEVLQTLLQRNEARAAALDEQKNSKLECLYGQLLRCGQTLDASKELIESAQELHRRPDKHGFLQAVMPVMKRVEQFAGEEVDLKLGVSLDFQVLTPDLSEVRQMMESINVLPAPSAPVMNPQIANSATDTSLHVCWSLFSDDTVEFYELYWRLISDDSQCDPCQD</sequence>
<evidence type="ECO:0000313" key="3">
    <source>
        <dbReference type="RefSeq" id="XP_026086036.1"/>
    </source>
</evidence>
<dbReference type="KEGG" id="caua:113061204"/>